<proteinExistence type="predicted"/>
<dbReference type="RefSeq" id="WP_275416445.1">
    <property type="nucleotide sequence ID" value="NZ_CP106878.1"/>
</dbReference>
<name>A0A9E8LSA0_9BACI</name>
<dbReference type="AlphaFoldDB" id="A0A9E8LSA0"/>
<dbReference type="KEGG" id="faf:OE104_08395"/>
<evidence type="ECO:0000313" key="3">
    <source>
        <dbReference type="Proteomes" id="UP001164718"/>
    </source>
</evidence>
<organism evidence="2 3">
    <name type="scientific">Fervidibacillus albus</name>
    <dbReference type="NCBI Taxonomy" id="2980026"/>
    <lineage>
        <taxon>Bacteria</taxon>
        <taxon>Bacillati</taxon>
        <taxon>Bacillota</taxon>
        <taxon>Bacilli</taxon>
        <taxon>Bacillales</taxon>
        <taxon>Bacillaceae</taxon>
        <taxon>Fervidibacillus</taxon>
    </lineage>
</organism>
<accession>A0A9E8LSA0</accession>
<keyword evidence="1" id="KW-1133">Transmembrane helix</keyword>
<dbReference type="Pfam" id="PF11151">
    <property type="entry name" value="DUF2929"/>
    <property type="match status" value="1"/>
</dbReference>
<protein>
    <submittedName>
        <fullName evidence="2">YjzD family protein</fullName>
    </submittedName>
</protein>
<sequence>MKYVFTFIWSFLLSHMVTYVVGSIFGATYNFDTGNVLAVGLFILVLFVPLILPKDEQLAEK</sequence>
<dbReference type="Proteomes" id="UP001164718">
    <property type="component" value="Chromosome"/>
</dbReference>
<gene>
    <name evidence="2" type="ORF">OE104_08395</name>
</gene>
<keyword evidence="1" id="KW-0472">Membrane</keyword>
<dbReference type="InterPro" id="IPR021324">
    <property type="entry name" value="DUF2929"/>
</dbReference>
<reference evidence="2" key="1">
    <citation type="submission" date="2022-09" db="EMBL/GenBank/DDBJ databases">
        <title>Complete Genomes of Fervidibacillus albus and Fervidibacillus halotolerans isolated from tidal flat sediments.</title>
        <authorList>
            <person name="Kwon K.K."/>
            <person name="Yang S.-H."/>
            <person name="Park M.J."/>
            <person name="Oh H.-M."/>
        </authorList>
    </citation>
    <scope>NUCLEOTIDE SEQUENCE</scope>
    <source>
        <strain evidence="2">MEBiC13591</strain>
    </source>
</reference>
<dbReference type="EMBL" id="CP106878">
    <property type="protein sequence ID" value="WAA08665.1"/>
    <property type="molecule type" value="Genomic_DNA"/>
</dbReference>
<feature type="transmembrane region" description="Helical" evidence="1">
    <location>
        <begin position="36"/>
        <end position="52"/>
    </location>
</feature>
<keyword evidence="1" id="KW-0812">Transmembrane</keyword>
<evidence type="ECO:0000313" key="2">
    <source>
        <dbReference type="EMBL" id="WAA08665.1"/>
    </source>
</evidence>
<keyword evidence="3" id="KW-1185">Reference proteome</keyword>
<evidence type="ECO:0000256" key="1">
    <source>
        <dbReference type="SAM" id="Phobius"/>
    </source>
</evidence>